<feature type="chain" id="PRO_5002200505" evidence="9">
    <location>
        <begin position="43"/>
        <end position="152"/>
    </location>
</feature>
<dbReference type="SUPFAM" id="SSF50203">
    <property type="entry name" value="Bacterial enterotoxins"/>
    <property type="match status" value="1"/>
</dbReference>
<evidence type="ECO:0000256" key="7">
    <source>
        <dbReference type="ARBA" id="ARBA00023136"/>
    </source>
</evidence>
<dbReference type="HOGENOM" id="CLU_1718794_0_0_4"/>
<dbReference type="InterPro" id="IPR015355">
    <property type="entry name" value="Pertussis_toxin_subS4"/>
</dbReference>
<evidence type="ECO:0000256" key="9">
    <source>
        <dbReference type="SAM" id="SignalP"/>
    </source>
</evidence>
<evidence type="ECO:0000256" key="2">
    <source>
        <dbReference type="ARBA" id="ARBA00004165"/>
    </source>
</evidence>
<comment type="function">
    <text evidence="1">PTX oligomer B binds to receptors on the eukaryotic cell surface and facilitates the translocation of the toxic subunit across the cell membrane.</text>
</comment>
<organism evidence="10 11">
    <name type="scientific">Bordetella bronchiseptica 253</name>
    <dbReference type="NCBI Taxonomy" id="568707"/>
    <lineage>
        <taxon>Bacteria</taxon>
        <taxon>Pseudomonadati</taxon>
        <taxon>Pseudomonadota</taxon>
        <taxon>Betaproteobacteria</taxon>
        <taxon>Burkholderiales</taxon>
        <taxon>Alcaligenaceae</taxon>
        <taxon>Bordetella</taxon>
    </lineage>
</organism>
<evidence type="ECO:0000256" key="1">
    <source>
        <dbReference type="ARBA" id="ARBA00002398"/>
    </source>
</evidence>
<dbReference type="Gene3D" id="2.40.50.110">
    <property type="match status" value="1"/>
</dbReference>
<dbReference type="RefSeq" id="WP_015064784.1">
    <property type="nucleotide sequence ID" value="NC_019382.1"/>
</dbReference>
<keyword evidence="7" id="KW-0472">Membrane</keyword>
<comment type="subcellular location">
    <subcellularLocation>
        <location evidence="2">Host cell membrane</location>
    </subcellularLocation>
    <subcellularLocation>
        <location evidence="3">Secreted</location>
    </subcellularLocation>
</comment>
<dbReference type="Proteomes" id="UP000007564">
    <property type="component" value="Chromosome"/>
</dbReference>
<evidence type="ECO:0000256" key="3">
    <source>
        <dbReference type="ARBA" id="ARBA00004613"/>
    </source>
</evidence>
<reference evidence="10 11" key="1">
    <citation type="journal article" date="2012" name="BMC Genomics">
        <title>Comparative genomics of the classical Bordetella subspecies: the evolution and exchange of virulence-associated diversity amongst closely related pathogens.</title>
        <authorList>
            <person name="Park J."/>
            <person name="Zhang Y."/>
            <person name="Buboltz A.M."/>
            <person name="Zhang X."/>
            <person name="Schuster S.C."/>
            <person name="Ahuja U."/>
            <person name="Liu M."/>
            <person name="Miller J.F."/>
            <person name="Sebaihia M."/>
            <person name="Bentley S.D."/>
            <person name="Parkhill J."/>
            <person name="Harvill E.T."/>
        </authorList>
    </citation>
    <scope>NUCLEOTIDE SEQUENCE [LARGE SCALE GENOMIC DNA]</scope>
    <source>
        <strain evidence="10 11">253</strain>
    </source>
</reference>
<evidence type="ECO:0000256" key="6">
    <source>
        <dbReference type="ARBA" id="ARBA00022870"/>
    </source>
</evidence>
<comment type="subunit">
    <text evidence="8">Pertussis toxin contains five different chains, S1-S5. They are organized into 2 functional subunits: A, composed of S1 (which is toxic) and B, containing S2, S3, S5, and two copies of S4 (B binds to the membrane receptors). Dimers of S2-S4 and S3-S4 are held together by S5.</text>
</comment>
<name>A0A0C6P7C8_BORBO</name>
<evidence type="ECO:0000313" key="11">
    <source>
        <dbReference type="Proteomes" id="UP000007564"/>
    </source>
</evidence>
<accession>A0A0C6P7C8</accession>
<dbReference type="AlphaFoldDB" id="A0A0C6P7C8"/>
<gene>
    <name evidence="10" type="primary">ptxD</name>
    <name evidence="10" type="ORF">BN112_3534</name>
</gene>
<evidence type="ECO:0000256" key="4">
    <source>
        <dbReference type="ARBA" id="ARBA00022511"/>
    </source>
</evidence>
<dbReference type="KEGG" id="bbh:BN112_3534"/>
<keyword evidence="6" id="KW-1043">Host membrane</keyword>
<dbReference type="Pfam" id="PF09275">
    <property type="entry name" value="Pertus-S4-tox"/>
    <property type="match status" value="1"/>
</dbReference>
<evidence type="ECO:0000313" key="10">
    <source>
        <dbReference type="EMBL" id="CCJ55448.1"/>
    </source>
</evidence>
<evidence type="ECO:0000256" key="5">
    <source>
        <dbReference type="ARBA" id="ARBA00022525"/>
    </source>
</evidence>
<sequence length="152" mass="16544">MLRRFPTRTTAPGQGGARRPRVRALAWLLASGAMTHLSPALADVPYVLVKTNMVVTSVAMKPYEVTPTRMLVCGIAAKLGAAASSPDAHVPFCFGKDLKRSGSSPMEVMLRAVFMQQRPLRMFLGPKQLTFEGKPALELIRMVECSGKQDCP</sequence>
<dbReference type="EMBL" id="HE965806">
    <property type="protein sequence ID" value="CCJ55448.1"/>
    <property type="molecule type" value="Genomic_DNA"/>
</dbReference>
<keyword evidence="5" id="KW-0964">Secreted</keyword>
<keyword evidence="9" id="KW-0732">Signal</keyword>
<keyword evidence="4" id="KW-1032">Host cell membrane</keyword>
<dbReference type="InterPro" id="IPR008992">
    <property type="entry name" value="Enterotoxin"/>
</dbReference>
<evidence type="ECO:0000256" key="8">
    <source>
        <dbReference type="ARBA" id="ARBA00025965"/>
    </source>
</evidence>
<protein>
    <submittedName>
        <fullName evidence="10">Pertussis toxin subunit 4</fullName>
    </submittedName>
</protein>
<dbReference type="GO" id="GO:0020002">
    <property type="term" value="C:host cell plasma membrane"/>
    <property type="evidence" value="ECO:0007669"/>
    <property type="project" value="UniProtKB-SubCell"/>
</dbReference>
<proteinExistence type="predicted"/>
<feature type="signal peptide" evidence="9">
    <location>
        <begin position="1"/>
        <end position="42"/>
    </location>
</feature>
<dbReference type="GO" id="GO:0005576">
    <property type="term" value="C:extracellular region"/>
    <property type="evidence" value="ECO:0007669"/>
    <property type="project" value="UniProtKB-SubCell"/>
</dbReference>